<dbReference type="PANTHER" id="PTHR34071:SF2">
    <property type="entry name" value="FLAVIN-NUCLEOTIDE-BINDING PROTEIN"/>
    <property type="match status" value="1"/>
</dbReference>
<organism evidence="2 3">
    <name type="scientific">Symbiodinium pilosum</name>
    <name type="common">Dinoflagellate</name>
    <dbReference type="NCBI Taxonomy" id="2952"/>
    <lineage>
        <taxon>Eukaryota</taxon>
        <taxon>Sar</taxon>
        <taxon>Alveolata</taxon>
        <taxon>Dinophyceae</taxon>
        <taxon>Suessiales</taxon>
        <taxon>Symbiodiniaceae</taxon>
        <taxon>Symbiodinium</taxon>
    </lineage>
</organism>
<dbReference type="InterPro" id="IPR024747">
    <property type="entry name" value="Pyridox_Oxase-rel"/>
</dbReference>
<feature type="transmembrane region" description="Helical" evidence="1">
    <location>
        <begin position="235"/>
        <end position="256"/>
    </location>
</feature>
<keyword evidence="1" id="KW-0812">Transmembrane</keyword>
<reference evidence="2" key="1">
    <citation type="submission" date="2021-02" db="EMBL/GenBank/DDBJ databases">
        <authorList>
            <person name="Dougan E. K."/>
            <person name="Rhodes N."/>
            <person name="Thang M."/>
            <person name="Chan C."/>
        </authorList>
    </citation>
    <scope>NUCLEOTIDE SEQUENCE</scope>
</reference>
<dbReference type="InterPro" id="IPR012349">
    <property type="entry name" value="Split_barrel_FMN-bd"/>
</dbReference>
<sequence length="261" mass="28353">MSYEQSQLTKLRRSAKRGSYDKGVVNEILDSALVAHVGYVDAEGLAKVSPMIFGREGETLYLHGHVSAGVLRNGSVNVCFCVTLEDGLVLARADMHSSMNYRCVIVHGEATEIPSSEDSEKRHGLEIITNHMCENRTKQTRPMTKAEVDSTRVLKLKLEDGKVSAKIRAEGANDDKEDVEQLAHIWAGVIPITRVYGPPENNHDSKATPPLNVTGYPKFRSGGQLRNARLDGWDAALLSALGVTACGLGVLLGCALSRRAT</sequence>
<evidence type="ECO:0000313" key="3">
    <source>
        <dbReference type="Proteomes" id="UP000649617"/>
    </source>
</evidence>
<dbReference type="Pfam" id="PF12900">
    <property type="entry name" value="Pyridox_ox_2"/>
    <property type="match status" value="1"/>
</dbReference>
<dbReference type="SUPFAM" id="SSF50475">
    <property type="entry name" value="FMN-binding split barrel"/>
    <property type="match status" value="1"/>
</dbReference>
<dbReference type="Proteomes" id="UP000649617">
    <property type="component" value="Unassembled WGS sequence"/>
</dbReference>
<gene>
    <name evidence="2" type="ORF">SPIL2461_LOCUS23284</name>
</gene>
<comment type="caution">
    <text evidence="2">The sequence shown here is derived from an EMBL/GenBank/DDBJ whole genome shotgun (WGS) entry which is preliminary data.</text>
</comment>
<accession>A0A812YHR6</accession>
<evidence type="ECO:0008006" key="4">
    <source>
        <dbReference type="Google" id="ProtNLM"/>
    </source>
</evidence>
<dbReference type="EMBL" id="CAJNIZ010048104">
    <property type="protein sequence ID" value="CAE7782502.1"/>
    <property type="molecule type" value="Genomic_DNA"/>
</dbReference>
<keyword evidence="1" id="KW-1133">Transmembrane helix</keyword>
<protein>
    <recommendedName>
        <fullName evidence="4">Pyridoxamine 5'-phosphate oxidase family protein</fullName>
    </recommendedName>
</protein>
<dbReference type="OrthoDB" id="444432at2759"/>
<evidence type="ECO:0000313" key="2">
    <source>
        <dbReference type="EMBL" id="CAE7782502.1"/>
    </source>
</evidence>
<evidence type="ECO:0000256" key="1">
    <source>
        <dbReference type="SAM" id="Phobius"/>
    </source>
</evidence>
<dbReference type="Gene3D" id="2.30.110.10">
    <property type="entry name" value="Electron Transport, Fmn-binding Protein, Chain A"/>
    <property type="match status" value="1"/>
</dbReference>
<proteinExistence type="predicted"/>
<keyword evidence="3" id="KW-1185">Reference proteome</keyword>
<dbReference type="AlphaFoldDB" id="A0A812YHR6"/>
<name>A0A812YHR6_SYMPI</name>
<dbReference type="PANTHER" id="PTHR34071">
    <property type="entry name" value="5-NITROIMIDAZOLE ANTIBIOTICS RESISTANCE PROTEIN, NIMA-FAMILY-RELATED PROTEIN-RELATED"/>
    <property type="match status" value="1"/>
</dbReference>
<keyword evidence="1" id="KW-0472">Membrane</keyword>